<dbReference type="InterPro" id="IPR011009">
    <property type="entry name" value="Kinase-like_dom_sf"/>
</dbReference>
<keyword evidence="3" id="KW-1185">Reference proteome</keyword>
<evidence type="ECO:0000313" key="2">
    <source>
        <dbReference type="EMBL" id="KIJ64527.1"/>
    </source>
</evidence>
<protein>
    <recommendedName>
        <fullName evidence="1">Aminoglycoside phosphotransferase domain-containing protein</fullName>
    </recommendedName>
</protein>
<dbReference type="HOGENOM" id="CLU_021768_8_3_1"/>
<reference evidence="2 3" key="1">
    <citation type="submission" date="2014-04" db="EMBL/GenBank/DDBJ databases">
        <title>Evolutionary Origins and Diversification of the Mycorrhizal Mutualists.</title>
        <authorList>
            <consortium name="DOE Joint Genome Institute"/>
            <consortium name="Mycorrhizal Genomics Consortium"/>
            <person name="Kohler A."/>
            <person name="Kuo A."/>
            <person name="Nagy L.G."/>
            <person name="Floudas D."/>
            <person name="Copeland A."/>
            <person name="Barry K.W."/>
            <person name="Cichocki N."/>
            <person name="Veneault-Fourrey C."/>
            <person name="LaButti K."/>
            <person name="Lindquist E.A."/>
            <person name="Lipzen A."/>
            <person name="Lundell T."/>
            <person name="Morin E."/>
            <person name="Murat C."/>
            <person name="Riley R."/>
            <person name="Ohm R."/>
            <person name="Sun H."/>
            <person name="Tunlid A."/>
            <person name="Henrissat B."/>
            <person name="Grigoriev I.V."/>
            <person name="Hibbett D.S."/>
            <person name="Martin F."/>
        </authorList>
    </citation>
    <scope>NUCLEOTIDE SEQUENCE [LARGE SCALE GENOMIC DNA]</scope>
    <source>
        <strain evidence="2 3">MD-312</strain>
    </source>
</reference>
<feature type="domain" description="Aminoglycoside phosphotransferase" evidence="1">
    <location>
        <begin position="3"/>
        <end position="67"/>
    </location>
</feature>
<evidence type="ECO:0000259" key="1">
    <source>
        <dbReference type="Pfam" id="PF01636"/>
    </source>
</evidence>
<proteinExistence type="predicted"/>
<accession>A0A0C9WFV7</accession>
<dbReference type="OrthoDB" id="5598852at2759"/>
<gene>
    <name evidence="2" type="ORF">HYDPIDRAFT_90443</name>
</gene>
<name>A0A0C9WFV7_9AGAM</name>
<feature type="non-terminal residue" evidence="2">
    <location>
        <position position="1"/>
    </location>
</feature>
<dbReference type="AlphaFoldDB" id="A0A0C9WFV7"/>
<dbReference type="InterPro" id="IPR051678">
    <property type="entry name" value="AGP_Transferase"/>
</dbReference>
<dbReference type="Proteomes" id="UP000053820">
    <property type="component" value="Unassembled WGS sequence"/>
</dbReference>
<dbReference type="InterPro" id="IPR002575">
    <property type="entry name" value="Aminoglycoside_PTrfase"/>
</dbReference>
<dbReference type="Pfam" id="PF01636">
    <property type="entry name" value="APH"/>
    <property type="match status" value="1"/>
</dbReference>
<dbReference type="PANTHER" id="PTHR21310">
    <property type="entry name" value="AMINOGLYCOSIDE PHOSPHOTRANSFERASE-RELATED-RELATED"/>
    <property type="match status" value="1"/>
</dbReference>
<sequence>DHRIVFTHGDIDPRNILVDDQDIVVALIDWEMSGWMPEYWEYLKSVHAKWEDEDWLSYTHTMIPAYDNEMAVDDRFIIINGGGPF</sequence>
<dbReference type="SUPFAM" id="SSF56112">
    <property type="entry name" value="Protein kinase-like (PK-like)"/>
    <property type="match status" value="1"/>
</dbReference>
<dbReference type="EMBL" id="KN839846">
    <property type="protein sequence ID" value="KIJ64527.1"/>
    <property type="molecule type" value="Genomic_DNA"/>
</dbReference>
<organism evidence="2 3">
    <name type="scientific">Hydnomerulius pinastri MD-312</name>
    <dbReference type="NCBI Taxonomy" id="994086"/>
    <lineage>
        <taxon>Eukaryota</taxon>
        <taxon>Fungi</taxon>
        <taxon>Dikarya</taxon>
        <taxon>Basidiomycota</taxon>
        <taxon>Agaricomycotina</taxon>
        <taxon>Agaricomycetes</taxon>
        <taxon>Agaricomycetidae</taxon>
        <taxon>Boletales</taxon>
        <taxon>Boletales incertae sedis</taxon>
        <taxon>Leucogyrophana</taxon>
    </lineage>
</organism>
<dbReference type="Gene3D" id="3.90.1200.10">
    <property type="match status" value="1"/>
</dbReference>
<evidence type="ECO:0000313" key="3">
    <source>
        <dbReference type="Proteomes" id="UP000053820"/>
    </source>
</evidence>
<dbReference type="PANTHER" id="PTHR21310:SF58">
    <property type="entry name" value="AMINOGLYCOSIDE PHOSPHOTRANSFERASE DOMAIN-CONTAINING PROTEIN"/>
    <property type="match status" value="1"/>
</dbReference>